<keyword evidence="7" id="KW-1133">Transmembrane helix</keyword>
<dbReference type="GO" id="GO:0016705">
    <property type="term" value="F:oxidoreductase activity, acting on paired donors, with incorporation or reduction of molecular oxygen"/>
    <property type="evidence" value="ECO:0007669"/>
    <property type="project" value="InterPro"/>
</dbReference>
<evidence type="ECO:0000313" key="8">
    <source>
        <dbReference type="EMBL" id="KAK3202400.1"/>
    </source>
</evidence>
<feature type="transmembrane region" description="Helical" evidence="7">
    <location>
        <begin position="12"/>
        <end position="30"/>
    </location>
</feature>
<dbReference type="InterPro" id="IPR001128">
    <property type="entry name" value="Cyt_P450"/>
</dbReference>
<dbReference type="InterPro" id="IPR002403">
    <property type="entry name" value="Cyt_P450_E_grp-IV"/>
</dbReference>
<gene>
    <name evidence="8" type="ORF">GRF29_161g1074532</name>
</gene>
<dbReference type="Proteomes" id="UP001280581">
    <property type="component" value="Unassembled WGS sequence"/>
</dbReference>
<evidence type="ECO:0000256" key="1">
    <source>
        <dbReference type="ARBA" id="ARBA00001971"/>
    </source>
</evidence>
<dbReference type="InterPro" id="IPR036396">
    <property type="entry name" value="Cyt_P450_sf"/>
</dbReference>
<dbReference type="PANTHER" id="PTHR24304">
    <property type="entry name" value="CYTOCHROME P450 FAMILY 7"/>
    <property type="match status" value="1"/>
</dbReference>
<keyword evidence="3 6" id="KW-0349">Heme</keyword>
<comment type="similarity">
    <text evidence="2">Belongs to the cytochrome P450 family.</text>
</comment>
<dbReference type="EMBL" id="WVTA01000014">
    <property type="protein sequence ID" value="KAK3202400.1"/>
    <property type="molecule type" value="Genomic_DNA"/>
</dbReference>
<sequence length="545" mass="61153">MDSIKLESVIFPPTYVVLVLVLILLCFAAYSKLLSRPPFHPKAPPLTHGVFPVVGAIRFFTHRWDFFREAARASPTGNFSFFIGRKPVIGLTSEASRQIFFDNRHFGFAEGYSGLAEGFSVLFGPSAGASKAAKKLQHEIAAKAGDNEKERARLTQEAADKMDFSKFFNSRMVRVLRTDAMQRNLPKLIADVRARLSDLAAAIPNKGFKDEAVVDPFEDIFKIAFQLTIRSVGCGDIADDLKLMGKMMHWYHLVDSLTSPTAVMYPWIPTWGMFKRTVAGMRLFEIVKKIGDERLRTGKRGEDAMQIMIDQGDDMGHIVGFVVSGLLAGTINSGVNASWILVFLSLNPSWMSRVRTEVQTAIRKHARTTDCSATTIDKLASIPLDVWETELPAIEVCLRECIRLTATGATFRRNVSGQDIQIGEEVIPKDVYVAYSFNDTHQDPDIYPNPTQWDPDRYSEGRAEDKKRQYAYLGWGVGKHPCLGVRFAKLEQYLIVAFFTTMFDYVACDKEGNAITTPTPIDLNAFSARRPEPRVYLRYGLKKNG</sequence>
<protein>
    <recommendedName>
        <fullName evidence="10">Cytochrome P450 6A1</fullName>
    </recommendedName>
</protein>
<name>A0AAN6REI4_9PLEO</name>
<keyword evidence="4 6" id="KW-0479">Metal-binding</keyword>
<dbReference type="CDD" id="cd00302">
    <property type="entry name" value="cytochrome_P450"/>
    <property type="match status" value="1"/>
</dbReference>
<dbReference type="InterPro" id="IPR050529">
    <property type="entry name" value="CYP450_sterol_14alpha_dmase"/>
</dbReference>
<accession>A0AAN6REI4</accession>
<keyword evidence="5 6" id="KW-0408">Iron</keyword>
<dbReference type="Gene3D" id="1.10.630.10">
    <property type="entry name" value="Cytochrome P450"/>
    <property type="match status" value="1"/>
</dbReference>
<evidence type="ECO:0000256" key="2">
    <source>
        <dbReference type="ARBA" id="ARBA00010617"/>
    </source>
</evidence>
<keyword evidence="7" id="KW-0812">Transmembrane</keyword>
<reference evidence="8 9" key="1">
    <citation type="submission" date="2021-02" db="EMBL/GenBank/DDBJ databases">
        <title>Genome assembly of Pseudopithomyces chartarum.</title>
        <authorList>
            <person name="Jauregui R."/>
            <person name="Singh J."/>
            <person name="Voisey C."/>
        </authorList>
    </citation>
    <scope>NUCLEOTIDE SEQUENCE [LARGE SCALE GENOMIC DNA]</scope>
    <source>
        <strain evidence="8 9">AGR01</strain>
    </source>
</reference>
<proteinExistence type="inferred from homology"/>
<evidence type="ECO:0000256" key="4">
    <source>
        <dbReference type="ARBA" id="ARBA00022723"/>
    </source>
</evidence>
<dbReference type="GO" id="GO:0005506">
    <property type="term" value="F:iron ion binding"/>
    <property type="evidence" value="ECO:0007669"/>
    <property type="project" value="InterPro"/>
</dbReference>
<keyword evidence="7" id="KW-0472">Membrane</keyword>
<comment type="cofactor">
    <cofactor evidence="1 6">
        <name>heme</name>
        <dbReference type="ChEBI" id="CHEBI:30413"/>
    </cofactor>
</comment>
<comment type="caution">
    <text evidence="8">The sequence shown here is derived from an EMBL/GenBank/DDBJ whole genome shotgun (WGS) entry which is preliminary data.</text>
</comment>
<dbReference type="GO" id="GO:0004497">
    <property type="term" value="F:monooxygenase activity"/>
    <property type="evidence" value="ECO:0007669"/>
    <property type="project" value="InterPro"/>
</dbReference>
<feature type="binding site" description="axial binding residue" evidence="6">
    <location>
        <position position="482"/>
    </location>
    <ligand>
        <name>heme</name>
        <dbReference type="ChEBI" id="CHEBI:30413"/>
    </ligand>
    <ligandPart>
        <name>Fe</name>
        <dbReference type="ChEBI" id="CHEBI:18248"/>
    </ligandPart>
</feature>
<evidence type="ECO:0000256" key="6">
    <source>
        <dbReference type="PIRSR" id="PIRSR602403-1"/>
    </source>
</evidence>
<evidence type="ECO:0000313" key="9">
    <source>
        <dbReference type="Proteomes" id="UP001280581"/>
    </source>
</evidence>
<evidence type="ECO:0000256" key="3">
    <source>
        <dbReference type="ARBA" id="ARBA00022617"/>
    </source>
</evidence>
<evidence type="ECO:0000256" key="5">
    <source>
        <dbReference type="ARBA" id="ARBA00023004"/>
    </source>
</evidence>
<dbReference type="GO" id="GO:0020037">
    <property type="term" value="F:heme binding"/>
    <property type="evidence" value="ECO:0007669"/>
    <property type="project" value="InterPro"/>
</dbReference>
<organism evidence="8 9">
    <name type="scientific">Pseudopithomyces chartarum</name>
    <dbReference type="NCBI Taxonomy" id="1892770"/>
    <lineage>
        <taxon>Eukaryota</taxon>
        <taxon>Fungi</taxon>
        <taxon>Dikarya</taxon>
        <taxon>Ascomycota</taxon>
        <taxon>Pezizomycotina</taxon>
        <taxon>Dothideomycetes</taxon>
        <taxon>Pleosporomycetidae</taxon>
        <taxon>Pleosporales</taxon>
        <taxon>Massarineae</taxon>
        <taxon>Didymosphaeriaceae</taxon>
        <taxon>Pseudopithomyces</taxon>
    </lineage>
</organism>
<dbReference type="AlphaFoldDB" id="A0AAN6REI4"/>
<dbReference type="PANTHER" id="PTHR24304:SF2">
    <property type="entry name" value="24-HYDROXYCHOLESTEROL 7-ALPHA-HYDROXYLASE"/>
    <property type="match status" value="1"/>
</dbReference>
<keyword evidence="9" id="KW-1185">Reference proteome</keyword>
<dbReference type="PRINTS" id="PR00465">
    <property type="entry name" value="EP450IV"/>
</dbReference>
<dbReference type="Pfam" id="PF00067">
    <property type="entry name" value="p450"/>
    <property type="match status" value="1"/>
</dbReference>
<evidence type="ECO:0000256" key="7">
    <source>
        <dbReference type="SAM" id="Phobius"/>
    </source>
</evidence>
<dbReference type="SUPFAM" id="SSF48264">
    <property type="entry name" value="Cytochrome P450"/>
    <property type="match status" value="1"/>
</dbReference>
<evidence type="ECO:0008006" key="10">
    <source>
        <dbReference type="Google" id="ProtNLM"/>
    </source>
</evidence>